<dbReference type="InterPro" id="IPR005875">
    <property type="entry name" value="PurK"/>
</dbReference>
<feature type="domain" description="ATP-grasp" evidence="5">
    <location>
        <begin position="97"/>
        <end position="275"/>
    </location>
</feature>
<dbReference type="Proteomes" id="UP000750197">
    <property type="component" value="Unassembled WGS sequence"/>
</dbReference>
<evidence type="ECO:0000256" key="1">
    <source>
        <dbReference type="ARBA" id="ARBA00022741"/>
    </source>
</evidence>
<comment type="caution">
    <text evidence="7">The sequence shown here is derived from an EMBL/GenBank/DDBJ whole genome shotgun (WGS) entry which is preliminary data.</text>
</comment>
<dbReference type="EC" id="6.3.4.18" evidence="4"/>
<dbReference type="AlphaFoldDB" id="A0A8J7YSE9"/>
<dbReference type="InterPro" id="IPR011054">
    <property type="entry name" value="Rudment_hybrid_motif"/>
</dbReference>
<dbReference type="HAMAP" id="MF_01928">
    <property type="entry name" value="PurK"/>
    <property type="match status" value="1"/>
</dbReference>
<dbReference type="InterPro" id="IPR013815">
    <property type="entry name" value="ATP_grasp_subdomain_1"/>
</dbReference>
<dbReference type="SUPFAM" id="SSF52440">
    <property type="entry name" value="PreATP-grasp domain"/>
    <property type="match status" value="1"/>
</dbReference>
<dbReference type="Pfam" id="PF02222">
    <property type="entry name" value="ATP-grasp"/>
    <property type="match status" value="1"/>
</dbReference>
<dbReference type="Pfam" id="PF17769">
    <property type="entry name" value="PurK_C"/>
    <property type="match status" value="1"/>
</dbReference>
<feature type="binding site" evidence="4">
    <location>
        <position position="174"/>
    </location>
    <ligand>
        <name>ATP</name>
        <dbReference type="ChEBI" id="CHEBI:30616"/>
    </ligand>
</feature>
<name>A0A8J7YSE9_9ARCH</name>
<evidence type="ECO:0000256" key="3">
    <source>
        <dbReference type="ARBA" id="ARBA00022840"/>
    </source>
</evidence>
<keyword evidence="3 4" id="KW-0067">ATP-binding</keyword>
<dbReference type="SUPFAM" id="SSF51246">
    <property type="entry name" value="Rudiment single hybrid motif"/>
    <property type="match status" value="1"/>
</dbReference>
<dbReference type="NCBIfam" id="NF004679">
    <property type="entry name" value="PRK06019.1-5"/>
    <property type="match status" value="1"/>
</dbReference>
<evidence type="ECO:0000313" key="6">
    <source>
        <dbReference type="EMBL" id="MBX8631407.1"/>
    </source>
</evidence>
<dbReference type="EMBL" id="JAHEAC010000002">
    <property type="protein sequence ID" value="MBX8643232.1"/>
    <property type="molecule type" value="Genomic_DNA"/>
</dbReference>
<feature type="binding site" evidence="4">
    <location>
        <begin position="137"/>
        <end position="143"/>
    </location>
    <ligand>
        <name>ATP</name>
        <dbReference type="ChEBI" id="CHEBI:30616"/>
    </ligand>
</feature>
<dbReference type="InterPro" id="IPR011761">
    <property type="entry name" value="ATP-grasp"/>
</dbReference>
<gene>
    <name evidence="4" type="primary">purK</name>
    <name evidence="6" type="ORF">J9259_02635</name>
    <name evidence="7" type="ORF">KIY12_00650</name>
</gene>
<comment type="similarity">
    <text evidence="4">Belongs to the PurK/PurT family.</text>
</comment>
<evidence type="ECO:0000313" key="8">
    <source>
        <dbReference type="Proteomes" id="UP000750197"/>
    </source>
</evidence>
<dbReference type="Pfam" id="PF22660">
    <property type="entry name" value="RS_preATP-grasp-like"/>
    <property type="match status" value="1"/>
</dbReference>
<feature type="binding site" evidence="4">
    <location>
        <position position="93"/>
    </location>
    <ligand>
        <name>ATP</name>
        <dbReference type="ChEBI" id="CHEBI:30616"/>
    </ligand>
</feature>
<comment type="pathway">
    <text evidence="4">Purine metabolism; IMP biosynthesis via de novo pathway; 5-amino-1-(5-phospho-D-ribosyl)imidazole-4-carboxylate from 5-amino-1-(5-phospho-D-ribosyl)imidazole (N5-CAIR route): step 1/2.</text>
</comment>
<dbReference type="UniPathway" id="UPA00074">
    <property type="reaction ID" value="UER00942"/>
</dbReference>
<feature type="binding site" evidence="4">
    <location>
        <begin position="245"/>
        <end position="246"/>
    </location>
    <ligand>
        <name>ATP</name>
        <dbReference type="ChEBI" id="CHEBI:30616"/>
    </ligand>
</feature>
<evidence type="ECO:0000313" key="7">
    <source>
        <dbReference type="EMBL" id="MBX8643232.1"/>
    </source>
</evidence>
<dbReference type="PANTHER" id="PTHR11609">
    <property type="entry name" value="PURINE BIOSYNTHESIS PROTEIN 6/7, PUR6/7"/>
    <property type="match status" value="1"/>
</dbReference>
<dbReference type="InterPro" id="IPR054350">
    <property type="entry name" value="PurT/PurK_preATP-grasp"/>
</dbReference>
<proteinExistence type="inferred from homology"/>
<dbReference type="Gene3D" id="3.30.1490.20">
    <property type="entry name" value="ATP-grasp fold, A domain"/>
    <property type="match status" value="1"/>
</dbReference>
<dbReference type="Gene3D" id="3.40.50.20">
    <property type="match status" value="1"/>
</dbReference>
<dbReference type="EMBL" id="JAGVSJ010000004">
    <property type="protein sequence ID" value="MBX8631407.1"/>
    <property type="molecule type" value="Genomic_DNA"/>
</dbReference>
<reference evidence="7" key="1">
    <citation type="submission" date="2021-05" db="EMBL/GenBank/DDBJ databases">
        <title>Genomic insights into ecological role and evolution of a novel Thermoplasmata order Candidatus Sysuiplasmatales.</title>
        <authorList>
            <person name="Yuan Y."/>
        </authorList>
    </citation>
    <scope>NUCLEOTIDE SEQUENCE</scope>
    <source>
        <strain evidence="7">TUT19-bin139</strain>
        <strain evidence="6">YP2-bin.285</strain>
    </source>
</reference>
<dbReference type="GO" id="GO:0034028">
    <property type="term" value="F:5-(carboxyamino)imidazole ribonucleotide synthase activity"/>
    <property type="evidence" value="ECO:0007669"/>
    <property type="project" value="UniProtKB-UniRule"/>
</dbReference>
<protein>
    <recommendedName>
        <fullName evidence="4">N5-carboxyaminoimidazole ribonucleotide synthase</fullName>
        <shortName evidence="4">N5-CAIR synthase</shortName>
        <ecNumber evidence="4">6.3.4.18</ecNumber>
    </recommendedName>
    <alternativeName>
        <fullName evidence="4">5-(carboxyamino)imidazole ribonucleotide synthetase</fullName>
    </alternativeName>
</protein>
<dbReference type="Gene3D" id="3.30.470.20">
    <property type="entry name" value="ATP-grasp fold, B domain"/>
    <property type="match status" value="1"/>
</dbReference>
<keyword evidence="1 4" id="KW-0547">Nucleotide-binding</keyword>
<dbReference type="GO" id="GO:0046872">
    <property type="term" value="F:metal ion binding"/>
    <property type="evidence" value="ECO:0007669"/>
    <property type="project" value="InterPro"/>
</dbReference>
<dbReference type="Proteomes" id="UP000716004">
    <property type="component" value="Unassembled WGS sequence"/>
</dbReference>
<evidence type="ECO:0000256" key="4">
    <source>
        <dbReference type="HAMAP-Rule" id="MF_01928"/>
    </source>
</evidence>
<dbReference type="GO" id="GO:0005524">
    <property type="term" value="F:ATP binding"/>
    <property type="evidence" value="ECO:0007669"/>
    <property type="project" value="UniProtKB-UniRule"/>
</dbReference>
<comment type="catalytic activity">
    <reaction evidence="4">
        <text>5-amino-1-(5-phospho-beta-D-ribosyl)imidazole + hydrogencarbonate + ATP = 5-carboxyamino-1-(5-phospho-D-ribosyl)imidazole + ADP + phosphate + 2 H(+)</text>
        <dbReference type="Rhea" id="RHEA:19317"/>
        <dbReference type="ChEBI" id="CHEBI:15378"/>
        <dbReference type="ChEBI" id="CHEBI:17544"/>
        <dbReference type="ChEBI" id="CHEBI:30616"/>
        <dbReference type="ChEBI" id="CHEBI:43474"/>
        <dbReference type="ChEBI" id="CHEBI:58730"/>
        <dbReference type="ChEBI" id="CHEBI:137981"/>
        <dbReference type="ChEBI" id="CHEBI:456216"/>
        <dbReference type="EC" id="6.3.4.18"/>
    </reaction>
</comment>
<sequence>MKVGIIGSGQLGWMMIIEGRKLQNSYYVLDDKPGPAARLADSYIPVSEYKKFVDACDIVTFEFEHVSEQALLYAEKKDKLRPGIDSVSLKRDRAAEKEFLSANGIPVAEYSISDSREDALKSARAFGKAVIKSSRGGYDGKGQFYYNALGKGGKIRLPAGERFVVEEFIDFDFEASVIASRGEDGTKRFHIPSFNRNVGGILFFNEAPFRDYGMRDVASKILDALEYVGVMGVEFFIRGGRCIVNEIAPRVHNTGHHTLHGSSISQFEQHLRTITGLPVPEPLLYKPSGIVNAVGVEITREKEERLMRIPETHSYPYGKGELRRRRKMGHVNVNAHTVRELRERRRRVIEILYGSEPEAYFLP</sequence>
<dbReference type="InterPro" id="IPR040686">
    <property type="entry name" value="PurK_C"/>
</dbReference>
<keyword evidence="2 4" id="KW-0658">Purine biosynthesis</keyword>
<dbReference type="PROSITE" id="PS50975">
    <property type="entry name" value="ATP_GRASP"/>
    <property type="match status" value="1"/>
</dbReference>
<feature type="binding site" evidence="4">
    <location>
        <begin position="166"/>
        <end position="169"/>
    </location>
    <ligand>
        <name>ATP</name>
        <dbReference type="ChEBI" id="CHEBI:30616"/>
    </ligand>
</feature>
<dbReference type="SUPFAM" id="SSF56059">
    <property type="entry name" value="Glutathione synthetase ATP-binding domain-like"/>
    <property type="match status" value="1"/>
</dbReference>
<accession>A0A8J7YSE9</accession>
<dbReference type="GO" id="GO:0004638">
    <property type="term" value="F:phosphoribosylaminoimidazole carboxylase activity"/>
    <property type="evidence" value="ECO:0007669"/>
    <property type="project" value="InterPro"/>
</dbReference>
<evidence type="ECO:0000259" key="5">
    <source>
        <dbReference type="PROSITE" id="PS50975"/>
    </source>
</evidence>
<feature type="binding site" evidence="4">
    <location>
        <position position="132"/>
    </location>
    <ligand>
        <name>ATP</name>
        <dbReference type="ChEBI" id="CHEBI:30616"/>
    </ligand>
</feature>
<comment type="subunit">
    <text evidence="4">Homodimer.</text>
</comment>
<comment type="caution">
    <text evidence="4">Lacks conserved residue(s) required for the propagation of feature annotation.</text>
</comment>
<dbReference type="InterPro" id="IPR003135">
    <property type="entry name" value="ATP-grasp_carboxylate-amine"/>
</dbReference>
<organism evidence="7 8">
    <name type="scientific">Candidatus Sysuiplasma superficiale</name>
    <dbReference type="NCBI Taxonomy" id="2823368"/>
    <lineage>
        <taxon>Archaea</taxon>
        <taxon>Methanobacteriati</taxon>
        <taxon>Thermoplasmatota</taxon>
        <taxon>Thermoplasmata</taxon>
        <taxon>Candidatus Sysuiplasmatales</taxon>
        <taxon>Candidatus Sysuiplasmataceae</taxon>
        <taxon>Candidatus Sysuiplasma</taxon>
    </lineage>
</organism>
<keyword evidence="4 7" id="KW-0436">Ligase</keyword>
<dbReference type="InterPro" id="IPR016185">
    <property type="entry name" value="PreATP-grasp_dom_sf"/>
</dbReference>
<comment type="function">
    <text evidence="4">Catalyzes the ATP-dependent conversion of 5-aminoimidazole ribonucleotide (AIR) and HCO(3)(-) to N5-carboxyaminoimidazole ribonucleotide (N5-CAIR).</text>
</comment>
<dbReference type="GO" id="GO:0006189">
    <property type="term" value="P:'de novo' IMP biosynthetic process"/>
    <property type="evidence" value="ECO:0007669"/>
    <property type="project" value="UniProtKB-UniRule"/>
</dbReference>
<dbReference type="PANTHER" id="PTHR11609:SF5">
    <property type="entry name" value="PHOSPHORIBOSYLAMINOIMIDAZOLE CARBOXYLASE"/>
    <property type="match status" value="1"/>
</dbReference>
<evidence type="ECO:0000256" key="2">
    <source>
        <dbReference type="ARBA" id="ARBA00022755"/>
    </source>
</evidence>